<feature type="compositionally biased region" description="Acidic residues" evidence="1">
    <location>
        <begin position="594"/>
        <end position="604"/>
    </location>
</feature>
<feature type="compositionally biased region" description="Acidic residues" evidence="1">
    <location>
        <begin position="447"/>
        <end position="457"/>
    </location>
</feature>
<dbReference type="OrthoDB" id="5877833at2759"/>
<dbReference type="EMBL" id="CANHGI010000001">
    <property type="protein sequence ID" value="CAI5440130.1"/>
    <property type="molecule type" value="Genomic_DNA"/>
</dbReference>
<feature type="compositionally biased region" description="Basic and acidic residues" evidence="1">
    <location>
        <begin position="625"/>
        <end position="636"/>
    </location>
</feature>
<feature type="compositionally biased region" description="Acidic residues" evidence="1">
    <location>
        <begin position="612"/>
        <end position="624"/>
    </location>
</feature>
<feature type="region of interest" description="Disordered" evidence="1">
    <location>
        <begin position="1"/>
        <end position="212"/>
    </location>
</feature>
<feature type="compositionally biased region" description="Basic and acidic residues" evidence="1">
    <location>
        <begin position="1"/>
        <end position="55"/>
    </location>
</feature>
<feature type="compositionally biased region" description="Basic and acidic residues" evidence="1">
    <location>
        <begin position="419"/>
        <end position="439"/>
    </location>
</feature>
<feature type="compositionally biased region" description="Polar residues" evidence="1">
    <location>
        <begin position="542"/>
        <end position="557"/>
    </location>
</feature>
<feature type="compositionally biased region" description="Pro residues" evidence="1">
    <location>
        <begin position="152"/>
        <end position="165"/>
    </location>
</feature>
<accession>A0A9P1I8H2</accession>
<dbReference type="Proteomes" id="UP001152747">
    <property type="component" value="Unassembled WGS sequence"/>
</dbReference>
<sequence>MDYDEEVRRRKEYADRKVRERHEKMKREMEEKRKGIKEHRDRVQSQLRREQELIQKRMQQLNEDEERKKATLAKQHTETSRTANLSKSPKQAGFGFGSATPRTLTYLDNLPKSEQLYDKRLKPRGGPIESGLTTPQSRSGRNSGSGLGPSPNARPPPAARRPPPAMNAMTSSMYVAPTGRQLTRGAPPLLTNVPPRPAIRHTPPRQQNSANLMTQSVYTPPTSRVRSTVVAPIPRGARKIVAKETVTQAVKVKKTVVEVAAKKKPAEKPLEIHVEKSESPEVHEVAEKVQESSPAAPEKALEASEIQEHAENLVEIAYETPEVHEVAEKVQESSPAPEQVQEVAEKVQESSPASEKALEASEIQEVAENLVEIAYETPEVAAAPEQVQEVAENVTPAAQEAEKLLEAPEAQESSPVAENVHEDGVNAEKSPEVAAKAEEASQVSVVEEVEEIAENVEEVALTPEPAASRTLESSPAPEESPVPTPRTIIDCPAAEDFEETLKASEDAEATIKASEFAEVAESAARAQESSPAPQDPEAYELNYQSQSPAEISEQSTMKIDENDTFSSGNLSSELVDVFGNDYIGEHGNRPNFELETEEDEEEETDSGKASPSEEDSGAGSENEEEREKTPRQQDVREQEEEIPTIIPLVKKVQTKSSEDLAKEQKEADDRKRRLEAILAKSRGMAMPTAAQLPGAVIPPTSSSSSDILSRLASQSHLPSLQKLLQRKAAANSNPSLETQETPSGGEIQYP</sequence>
<feature type="region of interest" description="Disordered" evidence="1">
    <location>
        <begin position="725"/>
        <end position="750"/>
    </location>
</feature>
<name>A0A9P1I8H2_9PELO</name>
<evidence type="ECO:0000256" key="1">
    <source>
        <dbReference type="SAM" id="MobiDB-lite"/>
    </source>
</evidence>
<feature type="compositionally biased region" description="Low complexity" evidence="1">
    <location>
        <begin position="701"/>
        <end position="713"/>
    </location>
</feature>
<evidence type="ECO:0000313" key="2">
    <source>
        <dbReference type="EMBL" id="CAI5440130.1"/>
    </source>
</evidence>
<feature type="region of interest" description="Disordered" evidence="1">
    <location>
        <begin position="694"/>
        <end position="713"/>
    </location>
</feature>
<protein>
    <submittedName>
        <fullName evidence="2">Uncharacterized protein</fullName>
    </submittedName>
</protein>
<feature type="region of interest" description="Disordered" evidence="1">
    <location>
        <begin position="519"/>
        <end position="671"/>
    </location>
</feature>
<reference evidence="2" key="1">
    <citation type="submission" date="2022-11" db="EMBL/GenBank/DDBJ databases">
        <authorList>
            <person name="Kikuchi T."/>
        </authorList>
    </citation>
    <scope>NUCLEOTIDE SEQUENCE</scope>
    <source>
        <strain evidence="2">PS1010</strain>
    </source>
</reference>
<feature type="compositionally biased region" description="Basic and acidic residues" evidence="1">
    <location>
        <begin position="656"/>
        <end position="671"/>
    </location>
</feature>
<feature type="compositionally biased region" description="Low complexity" evidence="1">
    <location>
        <begin position="519"/>
        <end position="532"/>
    </location>
</feature>
<keyword evidence="3" id="KW-1185">Reference proteome</keyword>
<feature type="compositionally biased region" description="Basic and acidic residues" evidence="1">
    <location>
        <begin position="65"/>
        <end position="79"/>
    </location>
</feature>
<feature type="region of interest" description="Disordered" evidence="1">
    <location>
        <begin position="261"/>
        <end position="302"/>
    </location>
</feature>
<comment type="caution">
    <text evidence="2">The sequence shown here is derived from an EMBL/GenBank/DDBJ whole genome shotgun (WGS) entry which is preliminary data.</text>
</comment>
<dbReference type="AlphaFoldDB" id="A0A9P1I8H2"/>
<feature type="compositionally biased region" description="Basic and acidic residues" evidence="1">
    <location>
        <begin position="261"/>
        <end position="290"/>
    </location>
</feature>
<feature type="compositionally biased region" description="Low complexity" evidence="1">
    <location>
        <begin position="137"/>
        <end position="151"/>
    </location>
</feature>
<proteinExistence type="predicted"/>
<feature type="region of interest" description="Disordered" evidence="1">
    <location>
        <begin position="397"/>
        <end position="493"/>
    </location>
</feature>
<feature type="compositionally biased region" description="Polar residues" evidence="1">
    <location>
        <begin position="730"/>
        <end position="742"/>
    </location>
</feature>
<organism evidence="2 3">
    <name type="scientific">Caenorhabditis angaria</name>
    <dbReference type="NCBI Taxonomy" id="860376"/>
    <lineage>
        <taxon>Eukaryota</taxon>
        <taxon>Metazoa</taxon>
        <taxon>Ecdysozoa</taxon>
        <taxon>Nematoda</taxon>
        <taxon>Chromadorea</taxon>
        <taxon>Rhabditida</taxon>
        <taxon>Rhabditina</taxon>
        <taxon>Rhabditomorpha</taxon>
        <taxon>Rhabditoidea</taxon>
        <taxon>Rhabditidae</taxon>
        <taxon>Peloderinae</taxon>
        <taxon>Caenorhabditis</taxon>
    </lineage>
</organism>
<gene>
    <name evidence="2" type="ORF">CAMP_LOCUS2767</name>
</gene>
<evidence type="ECO:0000313" key="3">
    <source>
        <dbReference type="Proteomes" id="UP001152747"/>
    </source>
</evidence>
<feature type="region of interest" description="Disordered" evidence="1">
    <location>
        <begin position="324"/>
        <end position="361"/>
    </location>
</feature>
<feature type="compositionally biased region" description="Polar residues" evidence="1">
    <location>
        <begin position="80"/>
        <end position="89"/>
    </location>
</feature>